<name>D2R1Q9_PIRSD</name>
<dbReference type="eggNOG" id="ENOG5033H9S">
    <property type="taxonomic scope" value="Bacteria"/>
</dbReference>
<organism evidence="2 3">
    <name type="scientific">Pirellula staleyi (strain ATCC 27377 / DSM 6068 / ICPB 4128)</name>
    <name type="common">Pirella staleyi</name>
    <dbReference type="NCBI Taxonomy" id="530564"/>
    <lineage>
        <taxon>Bacteria</taxon>
        <taxon>Pseudomonadati</taxon>
        <taxon>Planctomycetota</taxon>
        <taxon>Planctomycetia</taxon>
        <taxon>Pirellulales</taxon>
        <taxon>Pirellulaceae</taxon>
        <taxon>Pirellula</taxon>
    </lineage>
</organism>
<gene>
    <name evidence="2" type="ordered locus">Psta_2104</name>
</gene>
<dbReference type="KEGG" id="psl:Psta_2104"/>
<proteinExistence type="predicted"/>
<dbReference type="Proteomes" id="UP000001887">
    <property type="component" value="Chromosome"/>
</dbReference>
<evidence type="ECO:0000313" key="3">
    <source>
        <dbReference type="Proteomes" id="UP000001887"/>
    </source>
</evidence>
<dbReference type="AlphaFoldDB" id="D2R1Q9"/>
<keyword evidence="3" id="KW-1185">Reference proteome</keyword>
<sequence>MHCFVILRHEMPERDGRTSHFDLLLEEESNARSFALDELPSEEAGVHAISLEPHRLHYLDYEGEVSGGRGTVTRIDRGQYRLIQDDEEMIIVRLDGTVYHGMLAIERDRTKEGPYEHFLVSFETLERHSPAESSL</sequence>
<dbReference type="EMBL" id="CP001848">
    <property type="protein sequence ID" value="ADB16778.1"/>
    <property type="molecule type" value="Genomic_DNA"/>
</dbReference>
<dbReference type="Pfam" id="PF13298">
    <property type="entry name" value="LigD_N"/>
    <property type="match status" value="1"/>
</dbReference>
<dbReference type="InterPro" id="IPR014144">
    <property type="entry name" value="LigD_PE_domain"/>
</dbReference>
<dbReference type="OrthoDB" id="288736at2"/>
<feature type="domain" description="DNA ligase D 3'-phosphoesterase" evidence="1">
    <location>
        <begin position="15"/>
        <end position="102"/>
    </location>
</feature>
<dbReference type="HOGENOM" id="CLU_148028_0_0_0"/>
<reference evidence="2 3" key="1">
    <citation type="journal article" date="2009" name="Stand. Genomic Sci.">
        <title>Complete genome sequence of Pirellula staleyi type strain (ATCC 27377).</title>
        <authorList>
            <person name="Clum A."/>
            <person name="Tindall B.J."/>
            <person name="Sikorski J."/>
            <person name="Ivanova N."/>
            <person name="Mavrommatis K."/>
            <person name="Lucas S."/>
            <person name="Glavina del Rio T."/>
            <person name="Nolan M."/>
            <person name="Chen F."/>
            <person name="Tice H."/>
            <person name="Pitluck S."/>
            <person name="Cheng J.F."/>
            <person name="Chertkov O."/>
            <person name="Brettin T."/>
            <person name="Han C."/>
            <person name="Detter J.C."/>
            <person name="Kuske C."/>
            <person name="Bruce D."/>
            <person name="Goodwin L."/>
            <person name="Ovchinikova G."/>
            <person name="Pati A."/>
            <person name="Mikhailova N."/>
            <person name="Chen A."/>
            <person name="Palaniappan K."/>
            <person name="Land M."/>
            <person name="Hauser L."/>
            <person name="Chang Y.J."/>
            <person name="Jeffries C.D."/>
            <person name="Chain P."/>
            <person name="Rohde M."/>
            <person name="Goker M."/>
            <person name="Bristow J."/>
            <person name="Eisen J.A."/>
            <person name="Markowitz V."/>
            <person name="Hugenholtz P."/>
            <person name="Kyrpides N.C."/>
            <person name="Klenk H.P."/>
            <person name="Lapidus A."/>
        </authorList>
    </citation>
    <scope>NUCLEOTIDE SEQUENCE [LARGE SCALE GENOMIC DNA]</scope>
    <source>
        <strain evidence="3">ATCC 27377 / DSM 6068 / ICPB 4128</strain>
    </source>
</reference>
<dbReference type="GO" id="GO:0016874">
    <property type="term" value="F:ligase activity"/>
    <property type="evidence" value="ECO:0007669"/>
    <property type="project" value="UniProtKB-KW"/>
</dbReference>
<protein>
    <submittedName>
        <fullName evidence="2">Putative ATP-dependent DNA ligase</fullName>
    </submittedName>
</protein>
<evidence type="ECO:0000259" key="1">
    <source>
        <dbReference type="Pfam" id="PF13298"/>
    </source>
</evidence>
<accession>D2R1Q9</accession>
<keyword evidence="2" id="KW-0436">Ligase</keyword>
<evidence type="ECO:0000313" key="2">
    <source>
        <dbReference type="EMBL" id="ADB16778.1"/>
    </source>
</evidence>